<evidence type="ECO:0000313" key="2">
    <source>
        <dbReference type="Proteomes" id="UP001299876"/>
    </source>
</evidence>
<protein>
    <submittedName>
        <fullName evidence="1">Uncharacterized protein</fullName>
    </submittedName>
</protein>
<name>A0ABT0ESA3_9PSED</name>
<reference evidence="1 2" key="1">
    <citation type="submission" date="2022-02" db="EMBL/GenBank/DDBJ databases">
        <title>Comparative genomics of the first Antarctic Pseudomonas spp. capable of biotransforming 2,4,6-Trinitrotoluene.</title>
        <authorList>
            <person name="Cabrera M.A."/>
            <person name="Marquez S.L."/>
            <person name="Perez-Donoso J.M."/>
        </authorList>
    </citation>
    <scope>NUCLEOTIDE SEQUENCE [LARGE SCALE GENOMIC DNA]</scope>
    <source>
        <strain evidence="1 2">TNT19</strain>
    </source>
</reference>
<sequence length="274" mass="30797">MTDIAKEAQVLKRYREVVALAGGLENHILAKSSLYQRLKEGKQPLVLPPPLNHSYPWYSTVESDAPVGLPFGPADWCPDWDKRHGIAICQDVWTKVDGDLTSDLTVTYPGWADLGFVWRVWQSDEPAGTTSATLCCWHRNDVRGLTTPELVEAECRWRVERLTRWVVLAGEKTKEELQALYIASGEAGDPGEKVTDIVASLAVSQFRHFAEERTTEGLSLILTQEEIEAKVAADITSLLGDDWLVRDGELLHRCWRIQRISPPSLGPEHYLEPI</sequence>
<evidence type="ECO:0000313" key="1">
    <source>
        <dbReference type="EMBL" id="MCK1788613.1"/>
    </source>
</evidence>
<proteinExistence type="predicted"/>
<keyword evidence="2" id="KW-1185">Reference proteome</keyword>
<organism evidence="1 2">
    <name type="scientific">Pseudomonas violetae</name>
    <dbReference type="NCBI Taxonomy" id="2915813"/>
    <lineage>
        <taxon>Bacteria</taxon>
        <taxon>Pseudomonadati</taxon>
        <taxon>Pseudomonadota</taxon>
        <taxon>Gammaproteobacteria</taxon>
        <taxon>Pseudomonadales</taxon>
        <taxon>Pseudomonadaceae</taxon>
        <taxon>Pseudomonas</taxon>
    </lineage>
</organism>
<dbReference type="Proteomes" id="UP001299876">
    <property type="component" value="Unassembled WGS sequence"/>
</dbReference>
<comment type="caution">
    <text evidence="1">The sequence shown here is derived from an EMBL/GenBank/DDBJ whole genome shotgun (WGS) entry which is preliminary data.</text>
</comment>
<dbReference type="EMBL" id="JAKNRW010000001">
    <property type="protein sequence ID" value="MCK1788613.1"/>
    <property type="molecule type" value="Genomic_DNA"/>
</dbReference>
<gene>
    <name evidence="1" type="ORF">L9059_00100</name>
</gene>
<dbReference type="RefSeq" id="WP_247285347.1">
    <property type="nucleotide sequence ID" value="NZ_JAKNRW010000001.1"/>
</dbReference>
<accession>A0ABT0ESA3</accession>